<dbReference type="RefSeq" id="WP_211422729.1">
    <property type="nucleotide sequence ID" value="NZ_CP072642.1"/>
</dbReference>
<dbReference type="PANTHER" id="PTHR30160">
    <property type="entry name" value="TETRAACYLDISACCHARIDE 4'-KINASE-RELATED"/>
    <property type="match status" value="1"/>
</dbReference>
<dbReference type="PANTHER" id="PTHR30160:SF7">
    <property type="entry name" value="ADP-HEPTOSE--LPS HEPTOSYLTRANSFERASE 2"/>
    <property type="match status" value="1"/>
</dbReference>
<accession>A0ABX8B0D6</accession>
<evidence type="ECO:0000256" key="2">
    <source>
        <dbReference type="ARBA" id="ARBA00022679"/>
    </source>
</evidence>
<dbReference type="InterPro" id="IPR051199">
    <property type="entry name" value="LPS_LOS_Heptosyltrfase"/>
</dbReference>
<keyword evidence="4" id="KW-1185">Reference proteome</keyword>
<reference evidence="3 4" key="1">
    <citation type="submission" date="2021-03" db="EMBL/GenBank/DDBJ databases">
        <title>Genomic and phenotypic characterization of Chloracidobacterium isolates provides evidence for multiple species.</title>
        <authorList>
            <person name="Saini M.K."/>
            <person name="Costas A.M.G."/>
            <person name="Tank M."/>
            <person name="Bryant D.A."/>
        </authorList>
    </citation>
    <scope>NUCLEOTIDE SEQUENCE [LARGE SCALE GENOMIC DNA]</scope>
    <source>
        <strain evidence="3 4">N</strain>
    </source>
</reference>
<dbReference type="Pfam" id="PF01075">
    <property type="entry name" value="Glyco_transf_9"/>
    <property type="match status" value="1"/>
</dbReference>
<keyword evidence="2" id="KW-0808">Transferase</keyword>
<dbReference type="CDD" id="cd03789">
    <property type="entry name" value="GT9_LPS_heptosyltransferase"/>
    <property type="match status" value="1"/>
</dbReference>
<evidence type="ECO:0000313" key="3">
    <source>
        <dbReference type="EMBL" id="QUV94435.1"/>
    </source>
</evidence>
<organism evidence="3 4">
    <name type="scientific">Chloracidobacterium sp. N</name>
    <dbReference type="NCBI Taxonomy" id="2821540"/>
    <lineage>
        <taxon>Bacteria</taxon>
        <taxon>Pseudomonadati</taxon>
        <taxon>Acidobacteriota</taxon>
        <taxon>Terriglobia</taxon>
        <taxon>Terriglobales</taxon>
        <taxon>Acidobacteriaceae</taxon>
        <taxon>Chloracidobacterium</taxon>
        <taxon>Chloracidobacterium aggregatum</taxon>
    </lineage>
</organism>
<evidence type="ECO:0000256" key="1">
    <source>
        <dbReference type="ARBA" id="ARBA00022676"/>
    </source>
</evidence>
<dbReference type="EMBL" id="CP072642">
    <property type="protein sequence ID" value="QUV94435.1"/>
    <property type="molecule type" value="Genomic_DNA"/>
</dbReference>
<dbReference type="SUPFAM" id="SSF53756">
    <property type="entry name" value="UDP-Glycosyltransferase/glycogen phosphorylase"/>
    <property type="match status" value="1"/>
</dbReference>
<keyword evidence="1" id="KW-0328">Glycosyltransferase</keyword>
<protein>
    <submittedName>
        <fullName evidence="3">Glycosyltransferase family 9 protein</fullName>
    </submittedName>
</protein>
<proteinExistence type="predicted"/>
<dbReference type="Gene3D" id="3.40.50.2000">
    <property type="entry name" value="Glycogen Phosphorylase B"/>
    <property type="match status" value="2"/>
</dbReference>
<dbReference type="Proteomes" id="UP000677668">
    <property type="component" value="Chromosome 1"/>
</dbReference>
<gene>
    <name evidence="3" type="ORF">J8C05_03025</name>
</gene>
<name>A0ABX8B0D6_9BACT</name>
<sequence length="350" mass="38010">MIPVPFDRPVLFRLRSIGDTVLMTPVLSALKAWRPDLPIAVVTEPLSAPLLEPHPLVDELLVIPRARRGIAGLEMRLGVIRRLRAGNFDMGFNLHGGTTAAWLMRLAGIPRRVGYALPNTRWLLTHVAPAPTEIWQKSTIHCVEQQLGLLKLVGVPVPSPLPRTKLYCAPQARAAVTARLRRAGVSGPYAVVHPAAAFQSKQWAATHFADIVNYLAQRGLQPVIVVGPGEEPVAEAVRRALPAAHRALFFTDLPLSETMALIAGCAFFVGNDSGPAHIAAAFERPLVVIFGSSNETVWSPWTNVPHRVVRHRLPCVPCAGPVCHAFPEPECIRRVTVAEVTSAIDAVFPA</sequence>
<evidence type="ECO:0000313" key="4">
    <source>
        <dbReference type="Proteomes" id="UP000677668"/>
    </source>
</evidence>
<dbReference type="InterPro" id="IPR002201">
    <property type="entry name" value="Glyco_trans_9"/>
</dbReference>